<dbReference type="Gene3D" id="3.30.720.110">
    <property type="match status" value="1"/>
</dbReference>
<keyword evidence="2" id="KW-0830">Ubiquinone</keyword>
<dbReference type="Proteomes" id="UP000199421">
    <property type="component" value="Unassembled WGS sequence"/>
</dbReference>
<evidence type="ECO:0000313" key="2">
    <source>
        <dbReference type="EMBL" id="SEK68792.1"/>
    </source>
</evidence>
<dbReference type="InterPro" id="IPR028973">
    <property type="entry name" value="PhnB-like"/>
</dbReference>
<reference evidence="3" key="1">
    <citation type="submission" date="2016-10" db="EMBL/GenBank/DDBJ databases">
        <authorList>
            <person name="Varghese N."/>
            <person name="Submissions S."/>
        </authorList>
    </citation>
    <scope>NUCLEOTIDE SEQUENCE [LARGE SCALE GENOMIC DNA]</scope>
    <source>
        <strain evidence="3">DSM 18733</strain>
    </source>
</reference>
<proteinExistence type="predicted"/>
<dbReference type="SUPFAM" id="SSF54593">
    <property type="entry name" value="Glyoxalase/Bleomycin resistance protein/Dihydroxybiphenyl dioxygenase"/>
    <property type="match status" value="1"/>
</dbReference>
<organism evidence="2 3">
    <name type="scientific">Olivibacter domesticus</name>
    <name type="common">Pseudosphingobacterium domesticum</name>
    <dbReference type="NCBI Taxonomy" id="407022"/>
    <lineage>
        <taxon>Bacteria</taxon>
        <taxon>Pseudomonadati</taxon>
        <taxon>Bacteroidota</taxon>
        <taxon>Sphingobacteriia</taxon>
        <taxon>Sphingobacteriales</taxon>
        <taxon>Sphingobacteriaceae</taxon>
        <taxon>Olivibacter</taxon>
    </lineage>
</organism>
<protein>
    <submittedName>
        <fullName evidence="2">Glyoxalase superfamily enzyme, possibly 3-demethylubiquinone-9 3-methyltransferase</fullName>
    </submittedName>
</protein>
<gene>
    <name evidence="2" type="ORF">SAMN05661044_00898</name>
</gene>
<keyword evidence="2" id="KW-0808">Transferase</keyword>
<accession>A0A1H7J3N5</accession>
<dbReference type="STRING" id="407022.SAMN05661044_00898"/>
<dbReference type="PIRSF" id="PIRSF021700">
    <property type="entry name" value="3_dmu_93_MTrfase"/>
    <property type="match status" value="1"/>
</dbReference>
<dbReference type="Pfam" id="PF06983">
    <property type="entry name" value="3-dmu-9_3-mt"/>
    <property type="match status" value="1"/>
</dbReference>
<dbReference type="AlphaFoldDB" id="A0A1H7J3N5"/>
<dbReference type="EMBL" id="FOAF01000001">
    <property type="protein sequence ID" value="SEK68792.1"/>
    <property type="molecule type" value="Genomic_DNA"/>
</dbReference>
<evidence type="ECO:0000259" key="1">
    <source>
        <dbReference type="Pfam" id="PF06983"/>
    </source>
</evidence>
<keyword evidence="2" id="KW-0489">Methyltransferase</keyword>
<dbReference type="OrthoDB" id="9795306at2"/>
<dbReference type="GO" id="GO:0008168">
    <property type="term" value="F:methyltransferase activity"/>
    <property type="evidence" value="ECO:0007669"/>
    <property type="project" value="UniProtKB-KW"/>
</dbReference>
<dbReference type="Gene3D" id="3.30.720.100">
    <property type="match status" value="1"/>
</dbReference>
<dbReference type="RefSeq" id="WP_093318944.1">
    <property type="nucleotide sequence ID" value="NZ_FOAF01000001.1"/>
</dbReference>
<dbReference type="InterPro" id="IPR009725">
    <property type="entry name" value="3_dmu_93_MTrfase"/>
</dbReference>
<evidence type="ECO:0000313" key="3">
    <source>
        <dbReference type="Proteomes" id="UP000199421"/>
    </source>
</evidence>
<dbReference type="InterPro" id="IPR029068">
    <property type="entry name" value="Glyas_Bleomycin-R_OHBP_Dase"/>
</dbReference>
<sequence>MSNNITPFLMFEGKAEEAMNLYISLFSHSSVIKLERYGVNDGEMAGKIKIAYFELNGREYMAIDSNVKHAFTFTPSFSLFVECETEKELTHFFNSLTKEGEVLMPLDHYGFSKKFAWVNDQFGISWQLNLS</sequence>
<keyword evidence="3" id="KW-1185">Reference proteome</keyword>
<dbReference type="CDD" id="cd06588">
    <property type="entry name" value="PhnB_like"/>
    <property type="match status" value="1"/>
</dbReference>
<feature type="domain" description="PhnB-like" evidence="1">
    <location>
        <begin position="4"/>
        <end position="128"/>
    </location>
</feature>
<dbReference type="GO" id="GO:0032259">
    <property type="term" value="P:methylation"/>
    <property type="evidence" value="ECO:0007669"/>
    <property type="project" value="UniProtKB-KW"/>
</dbReference>
<dbReference type="PANTHER" id="PTHR33990">
    <property type="entry name" value="PROTEIN YJDN-RELATED"/>
    <property type="match status" value="1"/>
</dbReference>
<name>A0A1H7J3N5_OLID1</name>
<dbReference type="PANTHER" id="PTHR33990:SF4">
    <property type="entry name" value="PHNB-LIKE DOMAIN-CONTAINING PROTEIN"/>
    <property type="match status" value="1"/>
</dbReference>